<keyword evidence="3" id="KW-1185">Reference proteome</keyword>
<dbReference type="GeneID" id="93013229"/>
<dbReference type="PROSITE" id="PS51257">
    <property type="entry name" value="PROKAR_LIPOPROTEIN"/>
    <property type="match status" value="1"/>
</dbReference>
<organism evidence="2 3">
    <name type="scientific">Bdellovibrio bacteriovorus (strain ATCC 15356 / DSM 50701 / NCIMB 9529 / HD100)</name>
    <dbReference type="NCBI Taxonomy" id="264462"/>
    <lineage>
        <taxon>Bacteria</taxon>
        <taxon>Pseudomonadati</taxon>
        <taxon>Bdellovibrionota</taxon>
        <taxon>Bdellovibrionia</taxon>
        <taxon>Bdellovibrionales</taxon>
        <taxon>Pseudobdellovibrionaceae</taxon>
        <taxon>Bdellovibrio</taxon>
    </lineage>
</organism>
<dbReference type="EMBL" id="BX842652">
    <property type="protein sequence ID" value="CAE80125.1"/>
    <property type="molecule type" value="Genomic_DNA"/>
</dbReference>
<dbReference type="STRING" id="264462.Bd2301"/>
<feature type="chain" id="PRO_5004278306" description="DUF4382 domain-containing protein" evidence="1">
    <location>
        <begin position="31"/>
        <end position="208"/>
    </location>
</feature>
<dbReference type="RefSeq" id="WP_011164727.1">
    <property type="nucleotide sequence ID" value="NC_005363.1"/>
</dbReference>
<reference evidence="2 3" key="1">
    <citation type="journal article" date="2004" name="Science">
        <title>A predator unmasked: life cycle of Bdellovibrio bacteriovorus from a genomic perspective.</title>
        <authorList>
            <person name="Rendulic S."/>
            <person name="Jagtap P."/>
            <person name="Rosinus A."/>
            <person name="Eppinger M."/>
            <person name="Baar C."/>
            <person name="Lanz C."/>
            <person name="Keller H."/>
            <person name="Lambert C."/>
            <person name="Evans K.J."/>
            <person name="Goesmann A."/>
            <person name="Meyer F."/>
            <person name="Sockett R.E."/>
            <person name="Schuster S.C."/>
        </authorList>
    </citation>
    <scope>NUCLEOTIDE SEQUENCE [LARGE SCALE GENOMIC DNA]</scope>
    <source>
        <strain evidence="3">ATCC 15356 / DSM 50701 / NCIMB 9529 / HD100</strain>
    </source>
</reference>
<evidence type="ECO:0000313" key="2">
    <source>
        <dbReference type="EMBL" id="CAE80125.1"/>
    </source>
</evidence>
<evidence type="ECO:0000313" key="3">
    <source>
        <dbReference type="Proteomes" id="UP000008080"/>
    </source>
</evidence>
<sequence length="208" mass="21633">MEGLNNKTLSFPAKMFTRAFAALGMVLALAACGKGGGGGGTNTNVGLNCLSQACGNITAPVVLTTFQSQSSTSNPEIILQNMQIIVSANLIQQNASGNNYNNYQGPIAIQGQMVVTKQMLDVDTITGAQLTPCVLPAGTYNLQTLTTGTMGLAGGDVNVPAMLSNVGNIEVKIENGQLFTSGTRLFAKVSVTRVNGYACSGRFFGSFY</sequence>
<keyword evidence="1" id="KW-0732">Signal</keyword>
<dbReference type="AlphaFoldDB" id="Q6MKT2"/>
<gene>
    <name evidence="2" type="ordered locus">Bd2301</name>
</gene>
<accession>Q6MKT2</accession>
<evidence type="ECO:0000256" key="1">
    <source>
        <dbReference type="SAM" id="SignalP"/>
    </source>
</evidence>
<protein>
    <recommendedName>
        <fullName evidence="4">DUF4382 domain-containing protein</fullName>
    </recommendedName>
</protein>
<evidence type="ECO:0008006" key="4">
    <source>
        <dbReference type="Google" id="ProtNLM"/>
    </source>
</evidence>
<name>Q6MKT2_BDEBA</name>
<proteinExistence type="predicted"/>
<dbReference type="Proteomes" id="UP000008080">
    <property type="component" value="Chromosome"/>
</dbReference>
<dbReference type="KEGG" id="bba:Bd2301"/>
<dbReference type="HOGENOM" id="CLU_1324299_0_0_7"/>
<feature type="signal peptide" evidence="1">
    <location>
        <begin position="1"/>
        <end position="30"/>
    </location>
</feature>